<dbReference type="Gene3D" id="1.20.1070.10">
    <property type="entry name" value="Rhodopsin 7-helix transmembrane proteins"/>
    <property type="match status" value="1"/>
</dbReference>
<feature type="domain" description="G-protein coupled receptors family 1 profile" evidence="14">
    <location>
        <begin position="78"/>
        <end position="366"/>
    </location>
</feature>
<dbReference type="AlphaFoldDB" id="A0A8D8B203"/>
<evidence type="ECO:0000256" key="8">
    <source>
        <dbReference type="ARBA" id="ARBA00023170"/>
    </source>
</evidence>
<evidence type="ECO:0000256" key="10">
    <source>
        <dbReference type="ARBA" id="ARBA00023224"/>
    </source>
</evidence>
<dbReference type="GO" id="GO:0004930">
    <property type="term" value="F:G protein-coupled receptor activity"/>
    <property type="evidence" value="ECO:0007669"/>
    <property type="project" value="UniProtKB-KW"/>
</dbReference>
<feature type="compositionally biased region" description="Low complexity" evidence="12">
    <location>
        <begin position="276"/>
        <end position="285"/>
    </location>
</feature>
<keyword evidence="6 11" id="KW-0297">G-protein coupled receptor</keyword>
<evidence type="ECO:0000256" key="11">
    <source>
        <dbReference type="RuleBase" id="RU000688"/>
    </source>
</evidence>
<dbReference type="FunFam" id="1.20.1070.10:FF:000314">
    <property type="entry name" value="Adenosine receptor, isoform A"/>
    <property type="match status" value="1"/>
</dbReference>
<keyword evidence="3" id="KW-1003">Cell membrane</keyword>
<dbReference type="InterPro" id="IPR017452">
    <property type="entry name" value="GPCR_Rhodpsn_7TM"/>
</dbReference>
<dbReference type="PROSITE" id="PS50262">
    <property type="entry name" value="G_PROTEIN_RECEP_F1_2"/>
    <property type="match status" value="1"/>
</dbReference>
<dbReference type="PRINTS" id="PR00237">
    <property type="entry name" value="GPCRRHODOPSN"/>
</dbReference>
<dbReference type="SUPFAM" id="SSF81321">
    <property type="entry name" value="Family A G protein-coupled receptor-like"/>
    <property type="match status" value="1"/>
</dbReference>
<dbReference type="SMART" id="SM01381">
    <property type="entry name" value="7TM_GPCR_Srsx"/>
    <property type="match status" value="1"/>
</dbReference>
<organism evidence="15">
    <name type="scientific">Culex pipiens</name>
    <name type="common">House mosquito</name>
    <dbReference type="NCBI Taxonomy" id="7175"/>
    <lineage>
        <taxon>Eukaryota</taxon>
        <taxon>Metazoa</taxon>
        <taxon>Ecdysozoa</taxon>
        <taxon>Arthropoda</taxon>
        <taxon>Hexapoda</taxon>
        <taxon>Insecta</taxon>
        <taxon>Pterygota</taxon>
        <taxon>Neoptera</taxon>
        <taxon>Endopterygota</taxon>
        <taxon>Diptera</taxon>
        <taxon>Nematocera</taxon>
        <taxon>Culicoidea</taxon>
        <taxon>Culicidae</taxon>
        <taxon>Culicinae</taxon>
        <taxon>Culicini</taxon>
        <taxon>Culex</taxon>
        <taxon>Culex</taxon>
    </lineage>
</organism>
<feature type="transmembrane region" description="Helical" evidence="13">
    <location>
        <begin position="217"/>
        <end position="240"/>
    </location>
</feature>
<protein>
    <submittedName>
        <fullName evidence="15">Adenosine receptor A2a</fullName>
    </submittedName>
</protein>
<reference evidence="15" key="1">
    <citation type="submission" date="2021-05" db="EMBL/GenBank/DDBJ databases">
        <authorList>
            <person name="Alioto T."/>
            <person name="Alioto T."/>
            <person name="Gomez Garrido J."/>
        </authorList>
    </citation>
    <scope>NUCLEOTIDE SEQUENCE</scope>
</reference>
<keyword evidence="10 11" id="KW-0807">Transducer</keyword>
<dbReference type="PANTHER" id="PTHR24246">
    <property type="entry name" value="OLFACTORY RECEPTOR AND ADENOSINE RECEPTOR"/>
    <property type="match status" value="1"/>
</dbReference>
<accession>A0A8D8B203</accession>
<evidence type="ECO:0000256" key="9">
    <source>
        <dbReference type="ARBA" id="ARBA00023180"/>
    </source>
</evidence>
<dbReference type="CDD" id="cd14968">
    <property type="entry name" value="7tmA_Adenosine_R"/>
    <property type="match status" value="1"/>
</dbReference>
<dbReference type="PANTHER" id="PTHR24246:SF27">
    <property type="entry name" value="ADENOSINE RECEPTOR, ISOFORM A"/>
    <property type="match status" value="1"/>
</dbReference>
<dbReference type="GO" id="GO:0007189">
    <property type="term" value="P:adenylate cyclase-activating G protein-coupled receptor signaling pathway"/>
    <property type="evidence" value="ECO:0007669"/>
    <property type="project" value="TreeGrafter"/>
</dbReference>
<keyword evidence="4 11" id="KW-0812">Transmembrane</keyword>
<feature type="transmembrane region" description="Helical" evidence="13">
    <location>
        <begin position="176"/>
        <end position="197"/>
    </location>
</feature>
<feature type="region of interest" description="Disordered" evidence="12">
    <location>
        <begin position="256"/>
        <end position="292"/>
    </location>
</feature>
<keyword evidence="5 13" id="KW-1133">Transmembrane helix</keyword>
<proteinExistence type="inferred from homology"/>
<evidence type="ECO:0000256" key="6">
    <source>
        <dbReference type="ARBA" id="ARBA00023040"/>
    </source>
</evidence>
<feature type="transmembrane region" description="Helical" evidence="13">
    <location>
        <begin position="98"/>
        <end position="121"/>
    </location>
</feature>
<evidence type="ECO:0000313" key="15">
    <source>
        <dbReference type="EMBL" id="CAG6467889.1"/>
    </source>
</evidence>
<evidence type="ECO:0000256" key="5">
    <source>
        <dbReference type="ARBA" id="ARBA00022989"/>
    </source>
</evidence>
<dbReference type="PROSITE" id="PS00237">
    <property type="entry name" value="G_PROTEIN_RECEP_F1_1"/>
    <property type="match status" value="1"/>
</dbReference>
<name>A0A8D8B203_CULPI</name>
<evidence type="ECO:0000256" key="12">
    <source>
        <dbReference type="SAM" id="MobiDB-lite"/>
    </source>
</evidence>
<evidence type="ECO:0000256" key="13">
    <source>
        <dbReference type="SAM" id="Phobius"/>
    </source>
</evidence>
<evidence type="ECO:0000259" key="14">
    <source>
        <dbReference type="PROSITE" id="PS50262"/>
    </source>
</evidence>
<dbReference type="GO" id="GO:0005886">
    <property type="term" value="C:plasma membrane"/>
    <property type="evidence" value="ECO:0007669"/>
    <property type="project" value="UniProtKB-SubCell"/>
</dbReference>
<evidence type="ECO:0000256" key="7">
    <source>
        <dbReference type="ARBA" id="ARBA00023136"/>
    </source>
</evidence>
<dbReference type="EMBL" id="HBUE01059298">
    <property type="protein sequence ID" value="CAG6467889.1"/>
    <property type="molecule type" value="Transcribed_RNA"/>
</dbReference>
<keyword evidence="8 11" id="KW-0675">Receptor</keyword>
<comment type="subcellular location">
    <subcellularLocation>
        <location evidence="1">Cell membrane</location>
        <topology evidence="1">Multi-pass membrane protein</topology>
    </subcellularLocation>
</comment>
<evidence type="ECO:0000256" key="4">
    <source>
        <dbReference type="ARBA" id="ARBA00022692"/>
    </source>
</evidence>
<dbReference type="InterPro" id="IPR000276">
    <property type="entry name" value="GPCR_Rhodpsn"/>
</dbReference>
<keyword evidence="7 13" id="KW-0472">Membrane</keyword>
<keyword evidence="9" id="KW-0325">Glycoprotein</keyword>
<feature type="transmembrane region" description="Helical" evidence="13">
    <location>
        <begin position="314"/>
        <end position="337"/>
    </location>
</feature>
<evidence type="ECO:0000256" key="2">
    <source>
        <dbReference type="ARBA" id="ARBA00010663"/>
    </source>
</evidence>
<comment type="similarity">
    <text evidence="2 11">Belongs to the G-protein coupled receptor 1 family.</text>
</comment>
<dbReference type="Pfam" id="PF00001">
    <property type="entry name" value="7tm_1"/>
    <property type="match status" value="1"/>
</dbReference>
<dbReference type="GO" id="GO:0001973">
    <property type="term" value="P:G protein-coupled adenosine receptor signaling pathway"/>
    <property type="evidence" value="ECO:0007669"/>
    <property type="project" value="TreeGrafter"/>
</dbReference>
<evidence type="ECO:0000256" key="1">
    <source>
        <dbReference type="ARBA" id="ARBA00004651"/>
    </source>
</evidence>
<feature type="compositionally biased region" description="Basic and acidic residues" evidence="12">
    <location>
        <begin position="266"/>
        <end position="275"/>
    </location>
</feature>
<sequence>MTSFEPLGIVGGQQQQQQPYLFNNNGSSATLLDMDSPLVDGDLGNWTGPRFVQSSEEGTLDVTYAVFEGLVALMAVIGNAMVIVVFKRERRLRRRTNFYIVSLAVADFLVGLLGVPFAVLSSVGLPRNLHACLFTISLLIVLCTISIFCLVAVSVDRYWAILHPMAYSRNVRTKTAIVIISLCWLAGSIIGFLPLFGWHEKPQIDTCLFTKVMDYDYLVFLYFATIITPALIMLGFYAHIYRVIVKQLRQIVTMNPSGGLSSSSSESRRPSESSRIRISTTPSGRPGKHGHGGGTMLRVLGAAQKREVKATQNLSIIVLFFMICWIPLYTINCIVAFCRDCQIPPTLMLFCIILSHLNSAVNPLLYAYHLKDFRAALRNLIMSMLGYDVTTQDLNYRASLASQQQQIAQRHSIMDKRLSLQPKIYIDSPVYHRTQQQLLRSQQHSLVQQHSLERSESGASFQSLNTAPLATKKRLISSTRSDPGSPNVIVSTSAISPSESNCSTPQRYEPPPTRGTFEMWGIAEVSSINEDSGHRKSLEDLAPERASLEVDFDDLGAELQEILDNAKHHPPEEDRNVSALYSIVTAKRRSHSTCCIMAEPEVPSSLPDSVYLIENDSPTRILAKTTCNGADSVNNNNNFKVNSSPTGNRPISKSFSLFANVAATTAATTTAKPTSHSSLFKLFASGPAGKHQRILQRSFKFNRRSLSNDK</sequence>
<feature type="transmembrane region" description="Helical" evidence="13">
    <location>
        <begin position="343"/>
        <end position="368"/>
    </location>
</feature>
<feature type="transmembrane region" description="Helical" evidence="13">
    <location>
        <begin position="133"/>
        <end position="155"/>
    </location>
</feature>
<evidence type="ECO:0000256" key="3">
    <source>
        <dbReference type="ARBA" id="ARBA00022475"/>
    </source>
</evidence>
<feature type="transmembrane region" description="Helical" evidence="13">
    <location>
        <begin position="64"/>
        <end position="86"/>
    </location>
</feature>